<dbReference type="GO" id="GO:0004364">
    <property type="term" value="F:glutathione transferase activity"/>
    <property type="evidence" value="ECO:0007669"/>
    <property type="project" value="UniProtKB-EC"/>
</dbReference>
<comment type="catalytic activity">
    <reaction evidence="22">
        <text>prostaglandin G2 = (15S)-15-hydroperoxy-prostaglandin E2</text>
        <dbReference type="Rhea" id="RHEA:64364"/>
        <dbReference type="ChEBI" id="CHEBI:82629"/>
        <dbReference type="ChEBI" id="CHEBI:152564"/>
    </reaction>
    <physiologicalReaction direction="left-to-right" evidence="22">
        <dbReference type="Rhea" id="RHEA:64365"/>
    </physiologicalReaction>
</comment>
<evidence type="ECO:0000256" key="3">
    <source>
        <dbReference type="ARBA" id="ARBA00004556"/>
    </source>
</evidence>
<dbReference type="AlphaFoldDB" id="A0A8C6UED8"/>
<evidence type="ECO:0000256" key="1">
    <source>
        <dbReference type="ARBA" id="ARBA00001955"/>
    </source>
</evidence>
<dbReference type="Gene3D" id="1.20.120.550">
    <property type="entry name" value="Membrane associated eicosanoid/glutathione metabolism-like domain"/>
    <property type="match status" value="1"/>
</dbReference>
<keyword evidence="10" id="KW-0444">Lipid biosynthesis</keyword>
<comment type="similarity">
    <text evidence="5">Belongs to the MAPEG family.</text>
</comment>
<accession>A0A8C6UED8</accession>
<dbReference type="InterPro" id="IPR023352">
    <property type="entry name" value="MAPEG-like_dom_sf"/>
</dbReference>
<evidence type="ECO:0000256" key="12">
    <source>
        <dbReference type="ARBA" id="ARBA00022679"/>
    </source>
</evidence>
<organism evidence="31 32">
    <name type="scientific">Neogobius melanostomus</name>
    <name type="common">round goby</name>
    <dbReference type="NCBI Taxonomy" id="47308"/>
    <lineage>
        <taxon>Eukaryota</taxon>
        <taxon>Metazoa</taxon>
        <taxon>Chordata</taxon>
        <taxon>Craniata</taxon>
        <taxon>Vertebrata</taxon>
        <taxon>Euteleostomi</taxon>
        <taxon>Actinopterygii</taxon>
        <taxon>Neopterygii</taxon>
        <taxon>Teleostei</taxon>
        <taxon>Neoteleostei</taxon>
        <taxon>Acanthomorphata</taxon>
        <taxon>Gobiaria</taxon>
        <taxon>Gobiiformes</taxon>
        <taxon>Gobioidei</taxon>
        <taxon>Gobiidae</taxon>
        <taxon>Benthophilinae</taxon>
        <taxon>Neogobiini</taxon>
        <taxon>Neogobius</taxon>
    </lineage>
</organism>
<protein>
    <recommendedName>
        <fullName evidence="25">Prostaglandin E synthase</fullName>
        <ecNumber evidence="7">2.5.1.18</ecNumber>
        <ecNumber evidence="6">5.3.99.3</ecNumber>
    </recommendedName>
    <alternativeName>
        <fullName evidence="28">Glutathione peroxidase PTGES</fullName>
    </alternativeName>
    <alternativeName>
        <fullName evidence="27">Glutathione transferase PTGES</fullName>
    </alternativeName>
    <alternativeName>
        <fullName evidence="26">Microsomal prostaglandin E synthase 1</fullName>
    </alternativeName>
</protein>
<keyword evidence="13 30" id="KW-0812">Transmembrane</keyword>
<evidence type="ECO:0000256" key="5">
    <source>
        <dbReference type="ARBA" id="ARBA00010459"/>
    </source>
</evidence>
<dbReference type="InterPro" id="IPR040162">
    <property type="entry name" value="MGST1-like"/>
</dbReference>
<dbReference type="EC" id="5.3.99.3" evidence="6"/>
<comment type="pathway">
    <text evidence="4">Lipid metabolism; prostaglandin biosynthesis.</text>
</comment>
<dbReference type="GO" id="GO:0001516">
    <property type="term" value="P:prostaglandin biosynthetic process"/>
    <property type="evidence" value="ECO:0007669"/>
    <property type="project" value="UniProtKB-KW"/>
</dbReference>
<evidence type="ECO:0000256" key="27">
    <source>
        <dbReference type="ARBA" id="ARBA00042011"/>
    </source>
</evidence>
<evidence type="ECO:0000256" key="28">
    <source>
        <dbReference type="ARBA" id="ARBA00042173"/>
    </source>
</evidence>
<reference evidence="31" key="1">
    <citation type="submission" date="2025-08" db="UniProtKB">
        <authorList>
            <consortium name="Ensembl"/>
        </authorList>
    </citation>
    <scope>IDENTIFICATION</scope>
</reference>
<evidence type="ECO:0000256" key="7">
    <source>
        <dbReference type="ARBA" id="ARBA00012452"/>
    </source>
</evidence>
<comment type="catalytic activity">
    <reaction evidence="21">
        <text>prostaglandin H2 = prostaglandin E2</text>
        <dbReference type="Rhea" id="RHEA:12893"/>
        <dbReference type="ChEBI" id="CHEBI:57405"/>
        <dbReference type="ChEBI" id="CHEBI:606564"/>
        <dbReference type="EC" id="5.3.99.3"/>
    </reaction>
    <physiologicalReaction direction="left-to-right" evidence="21">
        <dbReference type="Rhea" id="RHEA:12894"/>
    </physiologicalReaction>
</comment>
<feature type="transmembrane region" description="Helical" evidence="30">
    <location>
        <begin position="97"/>
        <end position="115"/>
    </location>
</feature>
<evidence type="ECO:0000256" key="25">
    <source>
        <dbReference type="ARBA" id="ARBA00039926"/>
    </source>
</evidence>
<dbReference type="Ensembl" id="ENSNMLT00000039903.1">
    <property type="protein sequence ID" value="ENSNMLP00000035820.1"/>
    <property type="gene ID" value="ENSNMLG00000022244.1"/>
</dbReference>
<evidence type="ECO:0000256" key="16">
    <source>
        <dbReference type="ARBA" id="ARBA00023002"/>
    </source>
</evidence>
<evidence type="ECO:0000256" key="26">
    <source>
        <dbReference type="ARBA" id="ARBA00041613"/>
    </source>
</evidence>
<evidence type="ECO:0000256" key="4">
    <source>
        <dbReference type="ARBA" id="ARBA00004702"/>
    </source>
</evidence>
<evidence type="ECO:0000256" key="15">
    <source>
        <dbReference type="ARBA" id="ARBA00022989"/>
    </source>
</evidence>
<name>A0A8C6UED8_9GOBI</name>
<comment type="function">
    <text evidence="29">Terminal enzyme of the cyclooxygenase (COX)-2-mediated prostaglandin E2 (PGE2) biosynthetic pathway. Catalyzes the glutathione-dependent oxidoreduction of prostaglandin endoperoxide H2 (PGH2) to prostaglandin E2 (PGE2) in response to inflammatory stimuli. Plays a key role in inflammation response, fever and pain. Also catalyzes the oxidoreduction of endocannabinoids into prostaglandin glycerol esters and PGG2 into 15-hydroperoxy-PGE2. In addition, displays low glutathione transferase and glutathione-dependent peroxidase activities, toward 1-chloro-2,4-dinitrobenzene and 5-hydroperoxyicosatetraenoic acid (5-HPETE), respectively.</text>
</comment>
<evidence type="ECO:0000256" key="10">
    <source>
        <dbReference type="ARBA" id="ARBA00022516"/>
    </source>
</evidence>
<proteinExistence type="inferred from homology"/>
<keyword evidence="14" id="KW-0276">Fatty acid metabolism</keyword>
<dbReference type="Proteomes" id="UP000694523">
    <property type="component" value="Unplaced"/>
</dbReference>
<keyword evidence="20" id="KW-0413">Isomerase</keyword>
<feature type="transmembrane region" description="Helical" evidence="30">
    <location>
        <begin position="6"/>
        <end position="28"/>
    </location>
</feature>
<keyword evidence="32" id="KW-1185">Reference proteome</keyword>
<keyword evidence="15 30" id="KW-1133">Transmembrane helix</keyword>
<evidence type="ECO:0000313" key="32">
    <source>
        <dbReference type="Proteomes" id="UP000694523"/>
    </source>
</evidence>
<keyword evidence="11" id="KW-0643">Prostaglandin biosynthesis</keyword>
<evidence type="ECO:0000256" key="30">
    <source>
        <dbReference type="SAM" id="Phobius"/>
    </source>
</evidence>
<keyword evidence="16" id="KW-0560">Oxidoreductase</keyword>
<evidence type="ECO:0000256" key="14">
    <source>
        <dbReference type="ARBA" id="ARBA00022832"/>
    </source>
</evidence>
<dbReference type="SUPFAM" id="SSF161084">
    <property type="entry name" value="MAPEG domain-like"/>
    <property type="match status" value="1"/>
</dbReference>
<feature type="transmembrane region" description="Helical" evidence="30">
    <location>
        <begin position="122"/>
        <end position="145"/>
    </location>
</feature>
<evidence type="ECO:0000256" key="23">
    <source>
        <dbReference type="ARBA" id="ARBA00036805"/>
    </source>
</evidence>
<evidence type="ECO:0000256" key="8">
    <source>
        <dbReference type="ARBA" id="ARBA00022490"/>
    </source>
</evidence>
<evidence type="ECO:0000256" key="29">
    <source>
        <dbReference type="ARBA" id="ARBA00054772"/>
    </source>
</evidence>
<dbReference type="GO" id="GO:0048471">
    <property type="term" value="C:perinuclear region of cytoplasm"/>
    <property type="evidence" value="ECO:0007669"/>
    <property type="project" value="UniProtKB-SubCell"/>
</dbReference>
<evidence type="ECO:0000256" key="17">
    <source>
        <dbReference type="ARBA" id="ARBA00023098"/>
    </source>
</evidence>
<dbReference type="Pfam" id="PF01124">
    <property type="entry name" value="MAPEG"/>
    <property type="match status" value="1"/>
</dbReference>
<keyword evidence="8" id="KW-0963">Cytoplasm</keyword>
<evidence type="ECO:0000256" key="13">
    <source>
        <dbReference type="ARBA" id="ARBA00022692"/>
    </source>
</evidence>
<evidence type="ECO:0000256" key="22">
    <source>
        <dbReference type="ARBA" id="ARBA00036040"/>
    </source>
</evidence>
<dbReference type="EC" id="2.5.1.18" evidence="7"/>
<keyword evidence="18 30" id="KW-0472">Membrane</keyword>
<evidence type="ECO:0000313" key="31">
    <source>
        <dbReference type="Ensembl" id="ENSNMLP00000035820.1"/>
    </source>
</evidence>
<evidence type="ECO:0000256" key="6">
    <source>
        <dbReference type="ARBA" id="ARBA00012203"/>
    </source>
</evidence>
<sequence>MLNNEVFSCFVFYALLLVLKVYIISIIVGQLRLRKKAFANPEDALRHGGLQFVRQDPGVERARRAHLNDVENIFPFLFIGAVYSLTGPSLFVARLHFLVFFLARLVHSAAYLFALKAPTRSISYSIGLISCILMAIQVLIVVAPYA</sequence>
<evidence type="ECO:0000256" key="18">
    <source>
        <dbReference type="ARBA" id="ARBA00023136"/>
    </source>
</evidence>
<evidence type="ECO:0000256" key="11">
    <source>
        <dbReference type="ARBA" id="ARBA00022585"/>
    </source>
</evidence>
<comment type="catalytic activity">
    <reaction evidence="24">
        <text>(5S)-hydroperoxy-(6E,8Z,11Z,14Z)-eicosatetraenoate + 2 glutathione = (5S)-hydroxy-(6E,8Z,11Z,14Z)-eicosatetraenoate + glutathione disulfide + H2O</text>
        <dbReference type="Rhea" id="RHEA:48620"/>
        <dbReference type="ChEBI" id="CHEBI:15377"/>
        <dbReference type="ChEBI" id="CHEBI:57450"/>
        <dbReference type="ChEBI" id="CHEBI:57925"/>
        <dbReference type="ChEBI" id="CHEBI:58297"/>
        <dbReference type="ChEBI" id="CHEBI:90632"/>
    </reaction>
</comment>
<evidence type="ECO:0000256" key="19">
    <source>
        <dbReference type="ARBA" id="ARBA00023160"/>
    </source>
</evidence>
<evidence type="ECO:0000256" key="24">
    <source>
        <dbReference type="ARBA" id="ARBA00036848"/>
    </source>
</evidence>
<feature type="transmembrane region" description="Helical" evidence="30">
    <location>
        <begin position="73"/>
        <end position="91"/>
    </location>
</feature>
<dbReference type="InterPro" id="IPR001129">
    <property type="entry name" value="Membr-assoc_MAPEG"/>
</dbReference>
<dbReference type="FunFam" id="1.20.120.550:FF:000002">
    <property type="entry name" value="Microsomal glutathione S-transferase 1"/>
    <property type="match status" value="1"/>
</dbReference>
<keyword evidence="17" id="KW-0443">Lipid metabolism</keyword>
<comment type="catalytic activity">
    <reaction evidence="23">
        <text>2-glyceryl-prostaglandin H2 = 2-glyceryl-prostaglandin E2</text>
        <dbReference type="Rhea" id="RHEA:53324"/>
        <dbReference type="ChEBI" id="CHEBI:85166"/>
        <dbReference type="ChEBI" id="CHEBI:137172"/>
    </reaction>
    <physiologicalReaction direction="left-to-right" evidence="23">
        <dbReference type="Rhea" id="RHEA:53325"/>
    </physiologicalReaction>
</comment>
<dbReference type="GO" id="GO:0016491">
    <property type="term" value="F:oxidoreductase activity"/>
    <property type="evidence" value="ECO:0007669"/>
    <property type="project" value="UniProtKB-KW"/>
</dbReference>
<evidence type="ECO:0000256" key="20">
    <source>
        <dbReference type="ARBA" id="ARBA00023235"/>
    </source>
</evidence>
<reference evidence="31" key="2">
    <citation type="submission" date="2025-09" db="UniProtKB">
        <authorList>
            <consortium name="Ensembl"/>
        </authorList>
    </citation>
    <scope>IDENTIFICATION</scope>
</reference>
<comment type="cofactor">
    <cofactor evidence="1">
        <name>glutathione</name>
        <dbReference type="ChEBI" id="CHEBI:57925"/>
    </cofactor>
</comment>
<dbReference type="GO" id="GO:0016020">
    <property type="term" value="C:membrane"/>
    <property type="evidence" value="ECO:0007669"/>
    <property type="project" value="UniProtKB-SubCell"/>
</dbReference>
<keyword evidence="9" id="KW-0644">Prostaglandin metabolism</keyword>
<keyword evidence="19" id="KW-0275">Fatty acid biosynthesis</keyword>
<dbReference type="PANTHER" id="PTHR10689">
    <property type="entry name" value="MICROSOMAL GLUTATHIONE S-TRANSFERASE 1"/>
    <property type="match status" value="1"/>
</dbReference>
<keyword evidence="12" id="KW-0808">Transferase</keyword>
<evidence type="ECO:0000256" key="9">
    <source>
        <dbReference type="ARBA" id="ARBA00022501"/>
    </source>
</evidence>
<comment type="subcellular location">
    <subcellularLocation>
        <location evidence="3">Cytoplasm</location>
        <location evidence="3">Perinuclear region</location>
    </subcellularLocation>
    <subcellularLocation>
        <location evidence="2">Membrane</location>
        <topology evidence="2">Multi-pass membrane protein</topology>
    </subcellularLocation>
</comment>
<evidence type="ECO:0000256" key="2">
    <source>
        <dbReference type="ARBA" id="ARBA00004141"/>
    </source>
</evidence>
<evidence type="ECO:0000256" key="21">
    <source>
        <dbReference type="ARBA" id="ARBA00023931"/>
    </source>
</evidence>
<dbReference type="PANTHER" id="PTHR10689:SF9">
    <property type="entry name" value="PROSTAGLANDIN E SYNTHASE"/>
    <property type="match status" value="1"/>
</dbReference>
<dbReference type="GO" id="GO:0050220">
    <property type="term" value="F:prostaglandin-E synthase activity"/>
    <property type="evidence" value="ECO:0007669"/>
    <property type="project" value="UniProtKB-EC"/>
</dbReference>